<accession>A0A069CZD8</accession>
<keyword evidence="6 9" id="KW-0224">Dipeptidase</keyword>
<evidence type="ECO:0000256" key="9">
    <source>
        <dbReference type="HAMAP-Rule" id="MF_01924"/>
    </source>
</evidence>
<feature type="binding site" evidence="9">
    <location>
        <position position="218"/>
    </location>
    <ligand>
        <name>Zn(2+)</name>
        <dbReference type="ChEBI" id="CHEBI:29105"/>
        <note>catalytic</note>
    </ligand>
</feature>
<name>A0A069CZD8_9BACE</name>
<dbReference type="CDD" id="cd14840">
    <property type="entry name" value="D-Ala-D-Ala_dipeptidase_Aad"/>
    <property type="match status" value="1"/>
</dbReference>
<organism evidence="11 12">
    <name type="scientific">Bacteroides graminisolvens DSM 19988 = JCM 15093</name>
    <dbReference type="NCBI Taxonomy" id="1121097"/>
    <lineage>
        <taxon>Bacteria</taxon>
        <taxon>Pseudomonadati</taxon>
        <taxon>Bacteroidota</taxon>
        <taxon>Bacteroidia</taxon>
        <taxon>Bacteroidales</taxon>
        <taxon>Bacteroidaceae</taxon>
        <taxon>Bacteroides</taxon>
    </lineage>
</organism>
<comment type="catalytic activity">
    <reaction evidence="1 9 10">
        <text>D-alanyl-D-alanine + H2O = 2 D-alanine</text>
        <dbReference type="Rhea" id="RHEA:20661"/>
        <dbReference type="ChEBI" id="CHEBI:15377"/>
        <dbReference type="ChEBI" id="CHEBI:57416"/>
        <dbReference type="ChEBI" id="CHEBI:57822"/>
        <dbReference type="EC" id="3.4.13.22"/>
    </reaction>
</comment>
<dbReference type="GO" id="GO:0071555">
    <property type="term" value="P:cell wall organization"/>
    <property type="evidence" value="ECO:0007669"/>
    <property type="project" value="UniProtKB-KW"/>
</dbReference>
<evidence type="ECO:0000256" key="2">
    <source>
        <dbReference type="ARBA" id="ARBA00022670"/>
    </source>
</evidence>
<keyword evidence="12" id="KW-1185">Reference proteome</keyword>
<dbReference type="PIRSF" id="PIRSF026671">
    <property type="entry name" value="AA_dipeptidase"/>
    <property type="match status" value="1"/>
</dbReference>
<feature type="binding site" evidence="9">
    <location>
        <position position="151"/>
    </location>
    <ligand>
        <name>Zn(2+)</name>
        <dbReference type="ChEBI" id="CHEBI:29105"/>
        <note>catalytic</note>
    </ligand>
</feature>
<dbReference type="Proteomes" id="UP000027601">
    <property type="component" value="Unassembled WGS sequence"/>
</dbReference>
<keyword evidence="8 10" id="KW-0961">Cell wall biogenesis/degradation</keyword>
<dbReference type="GO" id="GO:0008237">
    <property type="term" value="F:metallopeptidase activity"/>
    <property type="evidence" value="ECO:0007669"/>
    <property type="project" value="UniProtKB-KW"/>
</dbReference>
<comment type="function">
    <text evidence="9 10">Catalyzes hydrolysis of the D-alanyl-D-alanine dipeptide.</text>
</comment>
<keyword evidence="4 9" id="KW-0378">Hydrolase</keyword>
<dbReference type="HAMAP" id="MF_01924">
    <property type="entry name" value="A_A_dipeptidase"/>
    <property type="match status" value="1"/>
</dbReference>
<dbReference type="InterPro" id="IPR000755">
    <property type="entry name" value="A_A_dipeptidase"/>
</dbReference>
<keyword evidence="7 9" id="KW-0482">Metalloprotease</keyword>
<dbReference type="eggNOG" id="COG2173">
    <property type="taxonomic scope" value="Bacteria"/>
</dbReference>
<evidence type="ECO:0000256" key="1">
    <source>
        <dbReference type="ARBA" id="ARBA00001362"/>
    </source>
</evidence>
<dbReference type="STRING" id="1121097.GCA_000428125_00102"/>
<dbReference type="PANTHER" id="PTHR43126">
    <property type="entry name" value="D-ALANYL-D-ALANINE DIPEPTIDASE"/>
    <property type="match status" value="1"/>
</dbReference>
<keyword evidence="2 9" id="KW-0645">Protease</keyword>
<reference evidence="11 12" key="1">
    <citation type="journal article" date="2015" name="Microbes Environ.">
        <title>Distribution and evolution of nitrogen fixation genes in the phylum bacteroidetes.</title>
        <authorList>
            <person name="Inoue J."/>
            <person name="Oshima K."/>
            <person name="Suda W."/>
            <person name="Sakamoto M."/>
            <person name="Iino T."/>
            <person name="Noda S."/>
            <person name="Hongoh Y."/>
            <person name="Hattori M."/>
            <person name="Ohkuma M."/>
        </authorList>
    </citation>
    <scope>NUCLEOTIDE SEQUENCE [LARGE SCALE GENOMIC DNA]</scope>
    <source>
        <strain evidence="11 12">JCM 15093</strain>
    </source>
</reference>
<feature type="active site" description="Proton donor/acceptor" evidence="9">
    <location>
        <position position="215"/>
    </location>
</feature>
<comment type="caution">
    <text evidence="11">The sequence shown here is derived from an EMBL/GenBank/DDBJ whole genome shotgun (WGS) entry which is preliminary data.</text>
</comment>
<evidence type="ECO:0000256" key="3">
    <source>
        <dbReference type="ARBA" id="ARBA00022723"/>
    </source>
</evidence>
<proteinExistence type="inferred from homology"/>
<evidence type="ECO:0000256" key="8">
    <source>
        <dbReference type="ARBA" id="ARBA00023316"/>
    </source>
</evidence>
<dbReference type="AlphaFoldDB" id="A0A069CZD8"/>
<dbReference type="EMBL" id="BAJS01000004">
    <property type="protein sequence ID" value="GAK35983.1"/>
    <property type="molecule type" value="Genomic_DNA"/>
</dbReference>
<dbReference type="PANTHER" id="PTHR43126:SF2">
    <property type="entry name" value="D-ALANYL-D-ALANINE DIPEPTIDASE"/>
    <property type="match status" value="1"/>
</dbReference>
<dbReference type="EC" id="3.4.13.22" evidence="9 10"/>
<comment type="similarity">
    <text evidence="9 10">Belongs to the peptidase M15D family.</text>
</comment>
<gene>
    <name evidence="11" type="ORF">JCM15093_1116</name>
</gene>
<sequence>MYKLLLIYVFLLPSLTEPPTRSLPVLQTDTLPAKSATAMHFDSLGLTNIADVDSTIRVDLMYASPHNFTGRVLYDNLKEGYLHPDAAKALAAAQKELRKRKPGYSLIVYDATRPMSVQQKMWDVVKGTAKNIYVSNPARGGGLHNYGLAVDVSLVDPTGKPLPMGTEVDHLGYAAHINAEDALIQKGVITAQQRANRVLLRTVMKHAGFRTLPTEWWHFNFCSRQVAKQKYKLIK</sequence>
<evidence type="ECO:0000256" key="7">
    <source>
        <dbReference type="ARBA" id="ARBA00023049"/>
    </source>
</evidence>
<keyword evidence="3 9" id="KW-0479">Metal-binding</keyword>
<dbReference type="RefSeq" id="WP_024996005.1">
    <property type="nucleotide sequence ID" value="NZ_ATZI01000001.1"/>
</dbReference>
<keyword evidence="5 9" id="KW-0862">Zinc</keyword>
<dbReference type="Pfam" id="PF01427">
    <property type="entry name" value="Peptidase_M15"/>
    <property type="match status" value="1"/>
</dbReference>
<dbReference type="GO" id="GO:0008270">
    <property type="term" value="F:zinc ion binding"/>
    <property type="evidence" value="ECO:0007669"/>
    <property type="project" value="UniProtKB-UniRule"/>
</dbReference>
<evidence type="ECO:0000313" key="12">
    <source>
        <dbReference type="Proteomes" id="UP000027601"/>
    </source>
</evidence>
<dbReference type="SUPFAM" id="SSF55166">
    <property type="entry name" value="Hedgehog/DD-peptidase"/>
    <property type="match status" value="1"/>
</dbReference>
<evidence type="ECO:0000256" key="6">
    <source>
        <dbReference type="ARBA" id="ARBA00022997"/>
    </source>
</evidence>
<feature type="site" description="Transition state stabilizer" evidence="9">
    <location>
        <position position="113"/>
    </location>
</feature>
<protein>
    <recommendedName>
        <fullName evidence="9 10">D-alanyl-D-alanine dipeptidase</fullName>
        <shortName evidence="9 10">D-Ala-D-Ala dipeptidase</shortName>
        <ecNumber evidence="9 10">3.4.13.22</ecNumber>
    </recommendedName>
</protein>
<feature type="binding site" evidence="9">
    <location>
        <position position="144"/>
    </location>
    <ligand>
        <name>Zn(2+)</name>
        <dbReference type="ChEBI" id="CHEBI:29105"/>
        <note>catalytic</note>
    </ligand>
</feature>
<evidence type="ECO:0000256" key="10">
    <source>
        <dbReference type="PIRNR" id="PIRNR026671"/>
    </source>
</evidence>
<dbReference type="GO" id="GO:0160237">
    <property type="term" value="F:D-Ala-D-Ala dipeptidase activity"/>
    <property type="evidence" value="ECO:0007669"/>
    <property type="project" value="UniProtKB-EC"/>
</dbReference>
<evidence type="ECO:0000256" key="5">
    <source>
        <dbReference type="ARBA" id="ARBA00022833"/>
    </source>
</evidence>
<comment type="cofactor">
    <cofactor evidence="9">
        <name>Zn(2+)</name>
        <dbReference type="ChEBI" id="CHEBI:29105"/>
    </cofactor>
    <text evidence="9">Binds 1 zinc ion per subunit.</text>
</comment>
<evidence type="ECO:0000256" key="4">
    <source>
        <dbReference type="ARBA" id="ARBA00022801"/>
    </source>
</evidence>
<dbReference type="Gene3D" id="3.30.1380.10">
    <property type="match status" value="1"/>
</dbReference>
<dbReference type="InterPro" id="IPR009045">
    <property type="entry name" value="Zn_M74/Hedgehog-like"/>
</dbReference>
<dbReference type="OrthoDB" id="9801430at2"/>
<evidence type="ECO:0000313" key="11">
    <source>
        <dbReference type="EMBL" id="GAK35983.1"/>
    </source>
</evidence>
<dbReference type="GO" id="GO:0006508">
    <property type="term" value="P:proteolysis"/>
    <property type="evidence" value="ECO:0007669"/>
    <property type="project" value="UniProtKB-KW"/>
</dbReference>